<dbReference type="PROSITE" id="PS51704">
    <property type="entry name" value="GP_PDE"/>
    <property type="match status" value="1"/>
</dbReference>
<dbReference type="InterPro" id="IPR030395">
    <property type="entry name" value="GP_PDE_dom"/>
</dbReference>
<dbReference type="GO" id="GO:0008889">
    <property type="term" value="F:glycerophosphodiester phosphodiesterase activity"/>
    <property type="evidence" value="ECO:0007669"/>
    <property type="project" value="UniProtKB-EC"/>
</dbReference>
<dbReference type="GO" id="GO:0006629">
    <property type="term" value="P:lipid metabolic process"/>
    <property type="evidence" value="ECO:0007669"/>
    <property type="project" value="InterPro"/>
</dbReference>
<dbReference type="PANTHER" id="PTHR43620">
    <property type="entry name" value="GLYCEROPHOSPHORYL DIESTER PHOSPHODIESTERASE"/>
    <property type="match status" value="1"/>
</dbReference>
<dbReference type="EMBL" id="QRAN01000002">
    <property type="protein sequence ID" value="RLQ23450.1"/>
    <property type="molecule type" value="Genomic_DNA"/>
</dbReference>
<dbReference type="GO" id="GO:0042597">
    <property type="term" value="C:periplasmic space"/>
    <property type="evidence" value="ECO:0007669"/>
    <property type="project" value="TreeGrafter"/>
</dbReference>
<sequence>MPPHRHGALQALLALSISLVAAVTGAQPIVIAHRGASGYLPEHSLEAKAMAHAMGADFIEQDVVLTRDGVPIVLHDIHLESTTDVEQRFPDRSRQDGRFYALDFDLAEIRDLRLHERSYRDDSGQVRAYFPDRFPLGQGTFTLPTLEEEIQLIAGLDHSRGTTTGLYIELKAPAWHATQGRDLAAAVLDVLARTGYHDKPEQVFLQCFHEPTLVALKSRTSLPLIQLIGENDWGEDGAIDYDAMRTPEGIARVATYASGIGPWIPQVVRSGERGLEATGLAALARRHSLLVHPYTLRSDQLPEGVTHPDQLHQALFQQAGVDGLFTDFPDLTRAYLDGLR</sequence>
<accession>A0A3L7E3L9</accession>
<evidence type="ECO:0000256" key="5">
    <source>
        <dbReference type="ARBA" id="ARBA00022801"/>
    </source>
</evidence>
<dbReference type="RefSeq" id="WP_117952628.1">
    <property type="nucleotide sequence ID" value="NZ_QRAN01000002.1"/>
</dbReference>
<dbReference type="PANTHER" id="PTHR43620:SF7">
    <property type="entry name" value="GLYCEROPHOSPHODIESTER PHOSPHODIESTERASE GDPD5-RELATED"/>
    <property type="match status" value="1"/>
</dbReference>
<dbReference type="AlphaFoldDB" id="A0A3L7E3L9"/>
<evidence type="ECO:0000256" key="6">
    <source>
        <dbReference type="ARBA" id="ARBA00047512"/>
    </source>
</evidence>
<keyword evidence="3" id="KW-0732">Signal</keyword>
<keyword evidence="4" id="KW-0319">Glycerol metabolism</keyword>
<gene>
    <name evidence="8" type="ORF">DWB85_02530</name>
</gene>
<protein>
    <recommendedName>
        <fullName evidence="2">glycerophosphodiester phosphodiesterase</fullName>
        <ecNumber evidence="2">3.1.4.46</ecNumber>
    </recommendedName>
</protein>
<evidence type="ECO:0000313" key="9">
    <source>
        <dbReference type="Proteomes" id="UP000265509"/>
    </source>
</evidence>
<dbReference type="FunFam" id="3.20.20.190:FF:000009">
    <property type="entry name" value="Glycerophosphodiester phosphodiesterase, periplasmic"/>
    <property type="match status" value="1"/>
</dbReference>
<dbReference type="Gene3D" id="3.20.20.190">
    <property type="entry name" value="Phosphatidylinositol (PI) phosphodiesterase"/>
    <property type="match status" value="1"/>
</dbReference>
<feature type="domain" description="GP-PDE" evidence="7">
    <location>
        <begin position="28"/>
        <end position="336"/>
    </location>
</feature>
<comment type="caution">
    <text evidence="8">The sequence shown here is derived from an EMBL/GenBank/DDBJ whole genome shotgun (WGS) entry which is preliminary data.</text>
</comment>
<evidence type="ECO:0000259" key="7">
    <source>
        <dbReference type="PROSITE" id="PS51704"/>
    </source>
</evidence>
<keyword evidence="5 8" id="KW-0378">Hydrolase</keyword>
<organism evidence="8 9">
    <name type="scientific">Seongchinamella sediminis</name>
    <dbReference type="NCBI Taxonomy" id="2283635"/>
    <lineage>
        <taxon>Bacteria</taxon>
        <taxon>Pseudomonadati</taxon>
        <taxon>Pseudomonadota</taxon>
        <taxon>Gammaproteobacteria</taxon>
        <taxon>Cellvibrionales</taxon>
        <taxon>Halieaceae</taxon>
        <taxon>Seongchinamella</taxon>
    </lineage>
</organism>
<dbReference type="NCBIfam" id="NF008354">
    <property type="entry name" value="PRK11143.1"/>
    <property type="match status" value="1"/>
</dbReference>
<evidence type="ECO:0000256" key="4">
    <source>
        <dbReference type="ARBA" id="ARBA00022798"/>
    </source>
</evidence>
<evidence type="ECO:0000256" key="1">
    <source>
        <dbReference type="ARBA" id="ARBA00007277"/>
    </source>
</evidence>
<evidence type="ECO:0000313" key="8">
    <source>
        <dbReference type="EMBL" id="RLQ23450.1"/>
    </source>
</evidence>
<dbReference type="GO" id="GO:0006071">
    <property type="term" value="P:glycerol metabolic process"/>
    <property type="evidence" value="ECO:0007669"/>
    <property type="project" value="UniProtKB-KW"/>
</dbReference>
<evidence type="ECO:0000256" key="3">
    <source>
        <dbReference type="ARBA" id="ARBA00022729"/>
    </source>
</evidence>
<evidence type="ECO:0000256" key="2">
    <source>
        <dbReference type="ARBA" id="ARBA00012247"/>
    </source>
</evidence>
<dbReference type="EC" id="3.1.4.46" evidence="2"/>
<dbReference type="Proteomes" id="UP000265509">
    <property type="component" value="Unassembled WGS sequence"/>
</dbReference>
<reference evidence="8 9" key="1">
    <citation type="submission" date="2018-07" db="EMBL/GenBank/DDBJ databases">
        <title>Halioglobus sp. genome submission.</title>
        <authorList>
            <person name="Ye M.-Q."/>
            <person name="Du Z.-J."/>
        </authorList>
    </citation>
    <scope>NUCLEOTIDE SEQUENCE [LARGE SCALE GENOMIC DNA]</scope>
    <source>
        <strain evidence="8 9">U0301</strain>
    </source>
</reference>
<dbReference type="SUPFAM" id="SSF51695">
    <property type="entry name" value="PLC-like phosphodiesterases"/>
    <property type="match status" value="1"/>
</dbReference>
<dbReference type="InterPro" id="IPR017946">
    <property type="entry name" value="PLC-like_Pdiesterase_TIM-brl"/>
</dbReference>
<name>A0A3L7E3L9_9GAMM</name>
<dbReference type="OrthoDB" id="9795622at2"/>
<proteinExistence type="inferred from homology"/>
<dbReference type="Pfam" id="PF03009">
    <property type="entry name" value="GDPD"/>
    <property type="match status" value="1"/>
</dbReference>
<keyword evidence="9" id="KW-1185">Reference proteome</keyword>
<comment type="catalytic activity">
    <reaction evidence="6">
        <text>a sn-glycero-3-phosphodiester + H2O = an alcohol + sn-glycerol 3-phosphate + H(+)</text>
        <dbReference type="Rhea" id="RHEA:12969"/>
        <dbReference type="ChEBI" id="CHEBI:15377"/>
        <dbReference type="ChEBI" id="CHEBI:15378"/>
        <dbReference type="ChEBI" id="CHEBI:30879"/>
        <dbReference type="ChEBI" id="CHEBI:57597"/>
        <dbReference type="ChEBI" id="CHEBI:83408"/>
        <dbReference type="EC" id="3.1.4.46"/>
    </reaction>
</comment>
<comment type="similarity">
    <text evidence="1">Belongs to the glycerophosphoryl diester phosphodiesterase family.</text>
</comment>